<evidence type="ECO:0000313" key="1">
    <source>
        <dbReference type="EMBL" id="MBU2949624.1"/>
    </source>
</evidence>
<keyword evidence="2" id="KW-1185">Reference proteome</keyword>
<sequence length="220" mass="25243">MKKLVAVIPMRAGSQRVRNKNFKPFASKSLFEHKIELVKQLPVDDIIVNTDSDYAIDIAKKLGVNYHKREPYFASSECSNSEYHEYLAEVTPGENILIAQVTAPLITKESYINAIDEFFYHDCNSLMSVKVVKEFLWHHGKAVNYDPENAPNSQNLPEYVAPTFGLVIVNRKAMLESRNFICSKPHFMKVNQQEAIDIDTQVDFDFAEFMFKKQALKTDV</sequence>
<dbReference type="Proteomes" id="UP001647509">
    <property type="component" value="Unassembled WGS sequence"/>
</dbReference>
<protein>
    <submittedName>
        <fullName evidence="1">Uncharacterized protein</fullName>
    </submittedName>
</protein>
<comment type="caution">
    <text evidence="1">The sequence shown here is derived from an EMBL/GenBank/DDBJ whole genome shotgun (WGS) entry which is preliminary data.</text>
</comment>
<dbReference type="EMBL" id="JAHKPD010000008">
    <property type="protein sequence ID" value="MBU2949624.1"/>
    <property type="molecule type" value="Genomic_DNA"/>
</dbReference>
<accession>A0ACC5U5V2</accession>
<evidence type="ECO:0000313" key="2">
    <source>
        <dbReference type="Proteomes" id="UP001647509"/>
    </source>
</evidence>
<reference evidence="1" key="1">
    <citation type="submission" date="2021-05" db="EMBL/GenBank/DDBJ databases">
        <title>Draft genomes of bacteria isolated from model marine particles.</title>
        <authorList>
            <person name="Datta M.S."/>
            <person name="Schwartzman J.A."/>
            <person name="Enke T.N."/>
            <person name="Saavedra J."/>
            <person name="Cermak N."/>
            <person name="Cordero O.X."/>
        </authorList>
    </citation>
    <scope>NUCLEOTIDE SEQUENCE</scope>
    <source>
        <strain evidence="1">I2M19</strain>
    </source>
</reference>
<proteinExistence type="predicted"/>
<organism evidence="1 2">
    <name type="scientific">Pseudotamlana agarivorans</name>
    <dbReference type="NCBI Taxonomy" id="481183"/>
    <lineage>
        <taxon>Bacteria</taxon>
        <taxon>Pseudomonadati</taxon>
        <taxon>Bacteroidota</taxon>
        <taxon>Flavobacteriia</taxon>
        <taxon>Flavobacteriales</taxon>
        <taxon>Flavobacteriaceae</taxon>
        <taxon>Pseudotamlana</taxon>
    </lineage>
</organism>
<gene>
    <name evidence="1" type="ORF">KO493_02805</name>
</gene>
<name>A0ACC5U5V2_9FLAO</name>